<dbReference type="InterPro" id="IPR032675">
    <property type="entry name" value="LRR_dom_sf"/>
</dbReference>
<dbReference type="InterPro" id="IPR001810">
    <property type="entry name" value="F-box_dom"/>
</dbReference>
<dbReference type="InterPro" id="IPR036047">
    <property type="entry name" value="F-box-like_dom_sf"/>
</dbReference>
<dbReference type="AlphaFoldDB" id="A0A182J6W3"/>
<dbReference type="Pfam" id="PF12937">
    <property type="entry name" value="F-box-like"/>
    <property type="match status" value="1"/>
</dbReference>
<reference evidence="1" key="1">
    <citation type="submission" date="2022-08" db="UniProtKB">
        <authorList>
            <consortium name="EnsemblMetazoa"/>
        </authorList>
    </citation>
    <scope>IDENTIFICATION</scope>
    <source>
        <strain evidence="1">EBRO</strain>
    </source>
</reference>
<evidence type="ECO:0000313" key="1">
    <source>
        <dbReference type="EnsemblMetazoa" id="AATE012501-PA.1"/>
    </source>
</evidence>
<protein>
    <submittedName>
        <fullName evidence="1">F-box domain-containing protein</fullName>
    </submittedName>
</protein>
<proteinExistence type="predicted"/>
<name>A0A182J6W3_ANOAO</name>
<organism evidence="1">
    <name type="scientific">Anopheles atroparvus</name>
    <name type="common">European mosquito</name>
    <dbReference type="NCBI Taxonomy" id="41427"/>
    <lineage>
        <taxon>Eukaryota</taxon>
        <taxon>Metazoa</taxon>
        <taxon>Ecdysozoa</taxon>
        <taxon>Arthropoda</taxon>
        <taxon>Hexapoda</taxon>
        <taxon>Insecta</taxon>
        <taxon>Pterygota</taxon>
        <taxon>Neoptera</taxon>
        <taxon>Endopterygota</taxon>
        <taxon>Diptera</taxon>
        <taxon>Nematocera</taxon>
        <taxon>Culicoidea</taxon>
        <taxon>Culicidae</taxon>
        <taxon>Anophelinae</taxon>
        <taxon>Anopheles</taxon>
    </lineage>
</organism>
<sequence length="266" mass="30305">MSCISDLPTEMTDHIFSFLPFADQKSARLVCRHWHQQLSSSRFWKATKLRLALCKGKEWSVDDLLRAAGQGKFTCIEVVCGYHTTDNRSFIVMKLLEASSFSLEELQFTSFPLNVFAKDLLLRCLNELHLPALHSLTLTTVSFAPIQPEDLGGGFSRMLEQLQTFKCTDARLFCSMLPKMVKHCHNLKFLAIANCCISNQCAEQIFALKGLKDLRLKSVRVMHSSDRDPPLLELSYLENVLLSPIIGIRITHFSKCSPNHKHEDRF</sequence>
<accession>A0A182J6W3</accession>
<dbReference type="SMART" id="SM00256">
    <property type="entry name" value="FBOX"/>
    <property type="match status" value="1"/>
</dbReference>
<dbReference type="VEuPathDB" id="VectorBase:AATE012501"/>
<dbReference type="PROSITE" id="PS50181">
    <property type="entry name" value="FBOX"/>
    <property type="match status" value="1"/>
</dbReference>
<dbReference type="SUPFAM" id="SSF81383">
    <property type="entry name" value="F-box domain"/>
    <property type="match status" value="1"/>
</dbReference>
<dbReference type="EnsemblMetazoa" id="AATE012501-RA">
    <property type="protein sequence ID" value="AATE012501-PA.1"/>
    <property type="gene ID" value="AATE012501"/>
</dbReference>
<dbReference type="SUPFAM" id="SSF52047">
    <property type="entry name" value="RNI-like"/>
    <property type="match status" value="1"/>
</dbReference>
<dbReference type="Gene3D" id="3.80.10.10">
    <property type="entry name" value="Ribonuclease Inhibitor"/>
    <property type="match status" value="1"/>
</dbReference>
<dbReference type="Gene3D" id="1.20.1280.50">
    <property type="match status" value="1"/>
</dbReference>